<feature type="transmembrane region" description="Helical" evidence="9">
    <location>
        <begin position="350"/>
        <end position="372"/>
    </location>
</feature>
<feature type="transmembrane region" description="Helical" evidence="9">
    <location>
        <begin position="533"/>
        <end position="554"/>
    </location>
</feature>
<feature type="compositionally biased region" description="Acidic residues" evidence="8">
    <location>
        <begin position="651"/>
        <end position="660"/>
    </location>
</feature>
<evidence type="ECO:0000313" key="11">
    <source>
        <dbReference type="EMBL" id="RMY86213.1"/>
    </source>
</evidence>
<evidence type="ECO:0000256" key="2">
    <source>
        <dbReference type="ARBA" id="ARBA00022448"/>
    </source>
</evidence>
<organism evidence="11 12">
    <name type="scientific">Hortaea werneckii</name>
    <name type="common">Black yeast</name>
    <name type="synonym">Cladosporium werneckii</name>
    <dbReference type="NCBI Taxonomy" id="91943"/>
    <lineage>
        <taxon>Eukaryota</taxon>
        <taxon>Fungi</taxon>
        <taxon>Dikarya</taxon>
        <taxon>Ascomycota</taxon>
        <taxon>Pezizomycotina</taxon>
        <taxon>Dothideomycetes</taxon>
        <taxon>Dothideomycetidae</taxon>
        <taxon>Mycosphaerellales</taxon>
        <taxon>Teratosphaeriaceae</taxon>
        <taxon>Hortaea</taxon>
    </lineage>
</organism>
<feature type="compositionally biased region" description="Basic and acidic residues" evidence="8">
    <location>
        <begin position="691"/>
        <end position="701"/>
    </location>
</feature>
<evidence type="ECO:0000256" key="3">
    <source>
        <dbReference type="ARBA" id="ARBA00022475"/>
    </source>
</evidence>
<dbReference type="InterPro" id="IPR036259">
    <property type="entry name" value="MFS_trans_sf"/>
</dbReference>
<dbReference type="PROSITE" id="PS50850">
    <property type="entry name" value="MFS"/>
    <property type="match status" value="1"/>
</dbReference>
<keyword evidence="4 9" id="KW-0812">Transmembrane</keyword>
<evidence type="ECO:0000256" key="5">
    <source>
        <dbReference type="ARBA" id="ARBA00022989"/>
    </source>
</evidence>
<feature type="transmembrane region" description="Helical" evidence="9">
    <location>
        <begin position="429"/>
        <end position="453"/>
    </location>
</feature>
<name>A0A3M7FBM0_HORWE</name>
<keyword evidence="6 9" id="KW-0472">Membrane</keyword>
<dbReference type="CDD" id="cd17323">
    <property type="entry name" value="MFS_Tpo1_MDR_like"/>
    <property type="match status" value="1"/>
</dbReference>
<feature type="compositionally biased region" description="Low complexity" evidence="8">
    <location>
        <begin position="778"/>
        <end position="793"/>
    </location>
</feature>
<feature type="compositionally biased region" description="Acidic residues" evidence="8">
    <location>
        <begin position="702"/>
        <end position="718"/>
    </location>
</feature>
<comment type="caution">
    <text evidence="11">The sequence shown here is derived from an EMBL/GenBank/DDBJ whole genome shotgun (WGS) entry which is preliminary data.</text>
</comment>
<feature type="transmembrane region" description="Helical" evidence="9">
    <location>
        <begin position="465"/>
        <end position="486"/>
    </location>
</feature>
<dbReference type="GO" id="GO:0005886">
    <property type="term" value="C:plasma membrane"/>
    <property type="evidence" value="ECO:0007669"/>
    <property type="project" value="UniProtKB-SubCell"/>
</dbReference>
<feature type="compositionally biased region" description="Basic and acidic residues" evidence="8">
    <location>
        <begin position="751"/>
        <end position="767"/>
    </location>
</feature>
<feature type="transmembrane region" description="Helical" evidence="9">
    <location>
        <begin position="506"/>
        <end position="527"/>
    </location>
</feature>
<feature type="transmembrane region" description="Helical" evidence="9">
    <location>
        <begin position="196"/>
        <end position="216"/>
    </location>
</feature>
<keyword evidence="3" id="KW-1003">Cell membrane</keyword>
<comment type="subcellular location">
    <subcellularLocation>
        <location evidence="1">Cell membrane</location>
        <topology evidence="1">Multi-pass membrane protein</topology>
    </subcellularLocation>
</comment>
<feature type="transmembrane region" description="Helical" evidence="9">
    <location>
        <begin position="321"/>
        <end position="344"/>
    </location>
</feature>
<dbReference type="EMBL" id="QWIQ01000458">
    <property type="protein sequence ID" value="RMY86213.1"/>
    <property type="molecule type" value="Genomic_DNA"/>
</dbReference>
<dbReference type="VEuPathDB" id="FungiDB:BTJ68_08399"/>
<evidence type="ECO:0000256" key="6">
    <source>
        <dbReference type="ARBA" id="ARBA00023136"/>
    </source>
</evidence>
<evidence type="ECO:0000256" key="8">
    <source>
        <dbReference type="SAM" id="MobiDB-lite"/>
    </source>
</evidence>
<proteinExistence type="inferred from homology"/>
<dbReference type="PANTHER" id="PTHR23502">
    <property type="entry name" value="MAJOR FACILITATOR SUPERFAMILY"/>
    <property type="match status" value="1"/>
</dbReference>
<feature type="compositionally biased region" description="Polar residues" evidence="8">
    <location>
        <begin position="727"/>
        <end position="747"/>
    </location>
</feature>
<evidence type="ECO:0000256" key="1">
    <source>
        <dbReference type="ARBA" id="ARBA00004651"/>
    </source>
</evidence>
<keyword evidence="2" id="KW-0813">Transport</keyword>
<evidence type="ECO:0000313" key="12">
    <source>
        <dbReference type="Proteomes" id="UP000281468"/>
    </source>
</evidence>
<evidence type="ECO:0000256" key="9">
    <source>
        <dbReference type="SAM" id="Phobius"/>
    </source>
</evidence>
<feature type="transmembrane region" description="Helical" evidence="9">
    <location>
        <begin position="236"/>
        <end position="255"/>
    </location>
</feature>
<dbReference type="FunFam" id="1.20.1250.20:FF:000266">
    <property type="entry name" value="MFS multidrug transporter, putative"/>
    <property type="match status" value="1"/>
</dbReference>
<dbReference type="Proteomes" id="UP000281468">
    <property type="component" value="Unassembled WGS sequence"/>
</dbReference>
<dbReference type="Gene3D" id="1.20.1250.20">
    <property type="entry name" value="MFS general substrate transporter like domains"/>
    <property type="match status" value="1"/>
</dbReference>
<dbReference type="GO" id="GO:0022857">
    <property type="term" value="F:transmembrane transporter activity"/>
    <property type="evidence" value="ECO:0007669"/>
    <property type="project" value="InterPro"/>
</dbReference>
<dbReference type="InterPro" id="IPR020846">
    <property type="entry name" value="MFS_dom"/>
</dbReference>
<dbReference type="PANTHER" id="PTHR23502:SF186">
    <property type="entry name" value="MAJOR FACILITATOR SUPERFAMILY (MFS) PROFILE DOMAIN-CONTAINING PROTEIN"/>
    <property type="match status" value="1"/>
</dbReference>
<reference evidence="11 12" key="1">
    <citation type="journal article" date="2018" name="BMC Genomics">
        <title>Genomic evidence for intraspecific hybridization in a clonal and extremely halotolerant yeast.</title>
        <authorList>
            <person name="Gostincar C."/>
            <person name="Stajich J.E."/>
            <person name="Zupancic J."/>
            <person name="Zalar P."/>
            <person name="Gunde-Cimerman N."/>
        </authorList>
    </citation>
    <scope>NUCLEOTIDE SEQUENCE [LARGE SCALE GENOMIC DNA]</scope>
    <source>
        <strain evidence="11 12">EXF-171</strain>
    </source>
</reference>
<evidence type="ECO:0000256" key="4">
    <source>
        <dbReference type="ARBA" id="ARBA00022692"/>
    </source>
</evidence>
<sequence length="793" mass="88344">MGISLRPYRVDFCYDGVLYTLFDFQSLSSLATTTTTTTLPTHRQTTRLFSDRRSPQHIIGRLHIYAQIFQASSAILLTSSATYLQLAAALHHPSLYLDVTYYIHTSSGQQHDITLTRFTTAYQGRNHSPPMAEKDVESGRPKQIPHLRQVIDQAGVTPEIENHHYEGSGTEDDPYVVSWIENDPRNPMLYSKVKKWSLTMLVAVATLAVAFVSSAYSGGADQIIREFRCSQEVYTLGISFFVLGFAIGPLLWAPLSELFGRQILYAVTYGLLTAFNAGAAGSNNIATLIVLRFFAGAFGSSPLTNAGGVIADMFPARERGLAMSIFAAAPFMGPVLGPIVGGFVGETVGWRWVEGVMAIFTGTLWLLGMFLVPETYPPVIQRQRAKKLSKMTGKVYRSRADVDQGPTTFGHVFKTSLSRPWVLLFREPIVFLLSIYMAIIYGTLYMLFSAYPIVYQQQRGWSPGIGGLAFIGIAVGMLLAVAYSVWDNKRYAKVSDQHKGFAPPEARLPSCMVGGIAVPVGLFWFAWTNYPSIHWMASIAAGVPFGFGMVLVFLGIMNYLIDAYTIFAASVLAANAVLRSIFGAVFPLFTSQMYANLGIHWASTIPAFLALVCVPFPFLFYRYGPKIRVNCKYSQQADAFMRKMQNQFQQSDDDDEEEDQKETADEEKPQARQDRTASDSDATVVNEEDDRADRNKERQEEREEEEQEAIDYSYEDQTAEGGRFQRIRTQQSNTGRPSLQKKQSYDQSPFDLDRVNTRESFANERRGSNAAAGPGGLSRTSSKMSKMSRASKR</sequence>
<dbReference type="AlphaFoldDB" id="A0A3M7FBM0"/>
<evidence type="ECO:0000256" key="7">
    <source>
        <dbReference type="ARBA" id="ARBA00038459"/>
    </source>
</evidence>
<feature type="region of interest" description="Disordered" evidence="8">
    <location>
        <begin position="646"/>
        <end position="793"/>
    </location>
</feature>
<dbReference type="InterPro" id="IPR011701">
    <property type="entry name" value="MFS"/>
</dbReference>
<comment type="similarity">
    <text evidence="7">Belongs to the major facilitator superfamily. DHA1 family. Polyamines/proton antiporter (TC 2.A.1.2.16) subfamily.</text>
</comment>
<dbReference type="Pfam" id="PF07690">
    <property type="entry name" value="MFS_1"/>
    <property type="match status" value="1"/>
</dbReference>
<protein>
    <recommendedName>
        <fullName evidence="10">Major facilitator superfamily (MFS) profile domain-containing protein</fullName>
    </recommendedName>
</protein>
<feature type="transmembrane region" description="Helical" evidence="9">
    <location>
        <begin position="262"/>
        <end position="279"/>
    </location>
</feature>
<keyword evidence="5 9" id="KW-1133">Transmembrane helix</keyword>
<accession>A0A3M7FBM0</accession>
<evidence type="ECO:0000259" key="10">
    <source>
        <dbReference type="PROSITE" id="PS50850"/>
    </source>
</evidence>
<gene>
    <name evidence="11" type="ORF">D0862_10972</name>
</gene>
<feature type="transmembrane region" description="Helical" evidence="9">
    <location>
        <begin position="601"/>
        <end position="621"/>
    </location>
</feature>
<feature type="transmembrane region" description="Helical" evidence="9">
    <location>
        <begin position="566"/>
        <end position="589"/>
    </location>
</feature>
<feature type="compositionally biased region" description="Basic and acidic residues" evidence="8">
    <location>
        <begin position="661"/>
        <end position="678"/>
    </location>
</feature>
<feature type="domain" description="Major facilitator superfamily (MFS) profile" evidence="10">
    <location>
        <begin position="198"/>
        <end position="625"/>
    </location>
</feature>
<dbReference type="SUPFAM" id="SSF103473">
    <property type="entry name" value="MFS general substrate transporter"/>
    <property type="match status" value="1"/>
</dbReference>